<dbReference type="InterPro" id="IPR049825">
    <property type="entry name" value="Lasso_PadeA-like"/>
</dbReference>
<sequence>MKKKWQTPELEVLNISLTMQGAGIRDVDATFEDTDEVVHLHAS</sequence>
<evidence type="ECO:0000313" key="1">
    <source>
        <dbReference type="EMBL" id="MFD1040635.1"/>
    </source>
</evidence>
<protein>
    <submittedName>
        <fullName evidence="1">Paeninodin family lasso peptide</fullName>
    </submittedName>
</protein>
<reference evidence="2" key="1">
    <citation type="journal article" date="2019" name="Int. J. Syst. Evol. Microbiol.">
        <title>The Global Catalogue of Microorganisms (GCM) 10K type strain sequencing project: providing services to taxonomists for standard genome sequencing and annotation.</title>
        <authorList>
            <consortium name="The Broad Institute Genomics Platform"/>
            <consortium name="The Broad Institute Genome Sequencing Center for Infectious Disease"/>
            <person name="Wu L."/>
            <person name="Ma J."/>
        </authorList>
    </citation>
    <scope>NUCLEOTIDE SEQUENCE [LARGE SCALE GENOMIC DNA]</scope>
    <source>
        <strain evidence="2">CCUG 56754</strain>
    </source>
</reference>
<accession>A0ABW3LQD8</accession>
<evidence type="ECO:0000313" key="2">
    <source>
        <dbReference type="Proteomes" id="UP001597040"/>
    </source>
</evidence>
<name>A0ABW3LQD8_9BACI</name>
<dbReference type="RefSeq" id="WP_390364908.1">
    <property type="nucleotide sequence ID" value="NZ_JBHTKJ010000074.1"/>
</dbReference>
<dbReference type="EMBL" id="JBHTKJ010000074">
    <property type="protein sequence ID" value="MFD1040635.1"/>
    <property type="molecule type" value="Genomic_DNA"/>
</dbReference>
<dbReference type="Proteomes" id="UP001597040">
    <property type="component" value="Unassembled WGS sequence"/>
</dbReference>
<keyword evidence="2" id="KW-1185">Reference proteome</keyword>
<comment type="caution">
    <text evidence="1">The sequence shown here is derived from an EMBL/GenBank/DDBJ whole genome shotgun (WGS) entry which is preliminary data.</text>
</comment>
<dbReference type="NCBIfam" id="NF033524">
    <property type="entry name" value="lasso_PadeA_fam"/>
    <property type="match status" value="1"/>
</dbReference>
<organism evidence="1 2">
    <name type="scientific">Virgibacillus byunsanensis</name>
    <dbReference type="NCBI Taxonomy" id="570945"/>
    <lineage>
        <taxon>Bacteria</taxon>
        <taxon>Bacillati</taxon>
        <taxon>Bacillota</taxon>
        <taxon>Bacilli</taxon>
        <taxon>Bacillales</taxon>
        <taxon>Bacillaceae</taxon>
        <taxon>Virgibacillus</taxon>
    </lineage>
</organism>
<proteinExistence type="predicted"/>
<gene>
    <name evidence="1" type="ORF">ACFQ3N_19935</name>
</gene>